<accession>A0A2S8FCC1</accession>
<feature type="domain" description="DUF218" evidence="2">
    <location>
        <begin position="62"/>
        <end position="200"/>
    </location>
</feature>
<protein>
    <recommendedName>
        <fullName evidence="2">DUF218 domain-containing protein</fullName>
    </recommendedName>
</protein>
<keyword evidence="1" id="KW-1133">Transmembrane helix</keyword>
<dbReference type="Proteomes" id="UP000238322">
    <property type="component" value="Unassembled WGS sequence"/>
</dbReference>
<dbReference type="Gene3D" id="3.40.50.620">
    <property type="entry name" value="HUPs"/>
    <property type="match status" value="1"/>
</dbReference>
<dbReference type="Pfam" id="PF02698">
    <property type="entry name" value="DUF218"/>
    <property type="match status" value="1"/>
</dbReference>
<evidence type="ECO:0000256" key="1">
    <source>
        <dbReference type="SAM" id="Phobius"/>
    </source>
</evidence>
<gene>
    <name evidence="3" type="ORF">C5Y83_27570</name>
</gene>
<evidence type="ECO:0000313" key="4">
    <source>
        <dbReference type="Proteomes" id="UP000238322"/>
    </source>
</evidence>
<sequence>MDSRSIRTRIGGKMSLGVFSQPPLKWITIGILLLCGLYLSRTIILIGLADWLDVSQPPIKADYVFILPGNEQTRPFVAAALIRKKFADTALIPSNQQTVVVEEGFELPTEEKIRGSLLARGIADNKIKILEVATNSTWSDAQTLATFLKSHPTSTVLVVTDHFHTRRSSWVFRQVLPSAKARLRFISAPTDGWNKDNWWTTKTGILLVTTEYMKYAFYLLRYGDYLTWLSLITVTVVLATWRIFRWKNSPVISAD</sequence>
<evidence type="ECO:0000259" key="2">
    <source>
        <dbReference type="Pfam" id="PF02698"/>
    </source>
</evidence>
<proteinExistence type="predicted"/>
<name>A0A2S8FCC1_9BACT</name>
<dbReference type="AlphaFoldDB" id="A0A2S8FCC1"/>
<comment type="caution">
    <text evidence="3">The sequence shown here is derived from an EMBL/GenBank/DDBJ whole genome shotgun (WGS) entry which is preliminary data.</text>
</comment>
<keyword evidence="1" id="KW-0472">Membrane</keyword>
<dbReference type="InterPro" id="IPR003848">
    <property type="entry name" value="DUF218"/>
</dbReference>
<reference evidence="3 4" key="1">
    <citation type="submission" date="2018-02" db="EMBL/GenBank/DDBJ databases">
        <title>Comparative genomes isolates from brazilian mangrove.</title>
        <authorList>
            <person name="Araujo J.E."/>
            <person name="Taketani R.G."/>
            <person name="Silva M.C.P."/>
            <person name="Loureco M.V."/>
            <person name="Andreote F.D."/>
        </authorList>
    </citation>
    <scope>NUCLEOTIDE SEQUENCE [LARGE SCALE GENOMIC DNA]</scope>
    <source>
        <strain evidence="3 4">Hex-1 MGV</strain>
    </source>
</reference>
<dbReference type="InterPro" id="IPR014729">
    <property type="entry name" value="Rossmann-like_a/b/a_fold"/>
</dbReference>
<dbReference type="EMBL" id="PUHY01000015">
    <property type="protein sequence ID" value="PQO29805.1"/>
    <property type="molecule type" value="Genomic_DNA"/>
</dbReference>
<keyword evidence="1" id="KW-0812">Transmembrane</keyword>
<organism evidence="3 4">
    <name type="scientific">Blastopirellula marina</name>
    <dbReference type="NCBI Taxonomy" id="124"/>
    <lineage>
        <taxon>Bacteria</taxon>
        <taxon>Pseudomonadati</taxon>
        <taxon>Planctomycetota</taxon>
        <taxon>Planctomycetia</taxon>
        <taxon>Pirellulales</taxon>
        <taxon>Pirellulaceae</taxon>
        <taxon>Blastopirellula</taxon>
    </lineage>
</organism>
<evidence type="ECO:0000313" key="3">
    <source>
        <dbReference type="EMBL" id="PQO29805.1"/>
    </source>
</evidence>
<feature type="transmembrane region" description="Helical" evidence="1">
    <location>
        <begin position="26"/>
        <end position="49"/>
    </location>
</feature>
<feature type="transmembrane region" description="Helical" evidence="1">
    <location>
        <begin position="225"/>
        <end position="244"/>
    </location>
</feature>